<proteinExistence type="predicted"/>
<protein>
    <submittedName>
        <fullName evidence="4">Peptidase M16-like protein</fullName>
    </submittedName>
</protein>
<dbReference type="Pfam" id="PF05193">
    <property type="entry name" value="Peptidase_M16_C"/>
    <property type="match status" value="1"/>
</dbReference>
<dbReference type="eggNOG" id="COG0612">
    <property type="taxonomic scope" value="Bacteria"/>
</dbReference>
<dbReference type="InterPro" id="IPR011249">
    <property type="entry name" value="Metalloenz_LuxS/M16"/>
</dbReference>
<evidence type="ECO:0000259" key="3">
    <source>
        <dbReference type="Pfam" id="PF05193"/>
    </source>
</evidence>
<feature type="signal peptide" evidence="1">
    <location>
        <begin position="1"/>
        <end position="19"/>
    </location>
</feature>
<dbReference type="PANTHER" id="PTHR11851:SF224">
    <property type="entry name" value="PROCESSING PROTEASE"/>
    <property type="match status" value="1"/>
</dbReference>
<dbReference type="InterPro" id="IPR007863">
    <property type="entry name" value="Peptidase_M16_C"/>
</dbReference>
<evidence type="ECO:0000259" key="2">
    <source>
        <dbReference type="Pfam" id="PF00675"/>
    </source>
</evidence>
<dbReference type="Pfam" id="PF00675">
    <property type="entry name" value="Peptidase_M16"/>
    <property type="match status" value="1"/>
</dbReference>
<dbReference type="InterPro" id="IPR011765">
    <property type="entry name" value="Pept_M16_N"/>
</dbReference>
<dbReference type="InterPro" id="IPR050361">
    <property type="entry name" value="MPP/UQCRC_Complex"/>
</dbReference>
<evidence type="ECO:0000313" key="4">
    <source>
        <dbReference type="EMBL" id="AEM41742.1"/>
    </source>
</evidence>
<name>F9Y4C9_KETVW</name>
<feature type="domain" description="Peptidase M16 C-terminal" evidence="3">
    <location>
        <begin position="187"/>
        <end position="361"/>
    </location>
</feature>
<dbReference type="GO" id="GO:0046872">
    <property type="term" value="F:metal ion binding"/>
    <property type="evidence" value="ECO:0007669"/>
    <property type="project" value="InterPro"/>
</dbReference>
<evidence type="ECO:0000313" key="5">
    <source>
        <dbReference type="Proteomes" id="UP000000692"/>
    </source>
</evidence>
<gene>
    <name evidence="4" type="ordered locus">KVU_1903</name>
</gene>
<keyword evidence="1" id="KW-0732">Signal</keyword>
<dbReference type="PANTHER" id="PTHR11851">
    <property type="entry name" value="METALLOPROTEASE"/>
    <property type="match status" value="1"/>
</dbReference>
<dbReference type="Gene3D" id="3.30.830.10">
    <property type="entry name" value="Metalloenzyme, LuxS/M16 peptidase-like"/>
    <property type="match status" value="2"/>
</dbReference>
<dbReference type="OrthoDB" id="9811314at2"/>
<dbReference type="EMBL" id="CP002018">
    <property type="protein sequence ID" value="AEM41742.1"/>
    <property type="molecule type" value="Genomic_DNA"/>
</dbReference>
<dbReference type="PATRIC" id="fig|759362.5.peg.1969"/>
<dbReference type="Proteomes" id="UP000000692">
    <property type="component" value="Chromosome"/>
</dbReference>
<accession>F9Y4C9</accession>
<feature type="domain" description="Peptidase M16 N-terminal" evidence="2">
    <location>
        <begin position="41"/>
        <end position="178"/>
    </location>
</feature>
<feature type="chain" id="PRO_5003391289" evidence="1">
    <location>
        <begin position="20"/>
        <end position="436"/>
    </location>
</feature>
<keyword evidence="5" id="KW-1185">Reference proteome</keyword>
<dbReference type="SMR" id="F9Y4C9"/>
<reference evidence="4 5" key="1">
    <citation type="journal article" date="2011" name="J. Bacteriol.">
        <title>Complete genome sequence of the industrial strain Ketogulonicigenium vulgare WSH-001.</title>
        <authorList>
            <person name="Liu L."/>
            <person name="Li Y."/>
            <person name="Zhang J."/>
            <person name="Zhou Z."/>
            <person name="Liu J."/>
            <person name="Li X."/>
            <person name="Zhou J."/>
            <person name="Du G."/>
            <person name="Wang L."/>
            <person name="Chen J."/>
        </authorList>
    </citation>
    <scope>NUCLEOTIDE SEQUENCE [LARGE SCALE GENOMIC DNA]</scope>
    <source>
        <strain evidence="4 5">WSH-001</strain>
    </source>
</reference>
<dbReference type="KEGG" id="kvl:KVU_1903"/>
<dbReference type="HOGENOM" id="CLU_009902_6_2_5"/>
<organism evidence="4 5">
    <name type="scientific">Ketogulonicigenium vulgare (strain WSH-001)</name>
    <dbReference type="NCBI Taxonomy" id="759362"/>
    <lineage>
        <taxon>Bacteria</taxon>
        <taxon>Pseudomonadati</taxon>
        <taxon>Pseudomonadota</taxon>
        <taxon>Alphaproteobacteria</taxon>
        <taxon>Rhodobacterales</taxon>
        <taxon>Roseobacteraceae</taxon>
        <taxon>Ketogulonicigenium</taxon>
    </lineage>
</organism>
<evidence type="ECO:0000256" key="1">
    <source>
        <dbReference type="SAM" id="SignalP"/>
    </source>
</evidence>
<dbReference type="AlphaFoldDB" id="F9Y4C9"/>
<dbReference type="RefSeq" id="WP_014537967.1">
    <property type="nucleotide sequence ID" value="NC_017384.1"/>
</dbReference>
<dbReference type="SUPFAM" id="SSF63411">
    <property type="entry name" value="LuxS/MPP-like metallohydrolase"/>
    <property type="match status" value="2"/>
</dbReference>
<sequence>MLRFILPLTLALFATTARAEVEIQEVTSPGGVNAWLVEQHEIPFLALEIRVRGGANLDEPGKRGAVNLMTAVIEEGAGERDAVAFQTAREELAASFSFSVSDDSFGVSARVLTENRDEALALLREALISPRFDQDAIDRVRAQVISGIQSQTQRPNVIASSTFNAEAFGDHPYGTALDGTIESVSALTRDDLLAAHRNVVTRDRLYVSAVGDITAEELGTLLDNLLSDLPSNAPALPPHVEPATFGGITVVPFPGPQSTIYFGHEGITRDDPDYITAYILNHILGSGGFESRLMQELREKRGLTYGVGTYLVPNDLSELIVGGFSTSNQSVAEAIELVRGEWQRLATEWVTQAELDRAKTYLTGQYPLRFDSNANIAQIMVGMQMIDLPTDYVLNRNDLVNAVTLQDLNRVASRILNPDALHFVVVGEPVGLDANQ</sequence>